<name>A0A9W6L066_9PSEU</name>
<dbReference type="AlphaFoldDB" id="A0A9W6L066"/>
<comment type="caution">
    <text evidence="3">The sequence shown here is derived from an EMBL/GenBank/DDBJ whole genome shotgun (WGS) entry which is preliminary data.</text>
</comment>
<evidence type="ECO:0000259" key="1">
    <source>
        <dbReference type="Pfam" id="PF00501"/>
    </source>
</evidence>
<dbReference type="EMBL" id="BSFQ01000002">
    <property type="protein sequence ID" value="GLL09725.1"/>
    <property type="molecule type" value="Genomic_DNA"/>
</dbReference>
<evidence type="ECO:0000313" key="4">
    <source>
        <dbReference type="Proteomes" id="UP001143463"/>
    </source>
</evidence>
<dbReference type="SUPFAM" id="SSF56801">
    <property type="entry name" value="Acetyl-CoA synthetase-like"/>
    <property type="match status" value="1"/>
</dbReference>
<organism evidence="3 4">
    <name type="scientific">Pseudonocardia halophobica</name>
    <dbReference type="NCBI Taxonomy" id="29401"/>
    <lineage>
        <taxon>Bacteria</taxon>
        <taxon>Bacillati</taxon>
        <taxon>Actinomycetota</taxon>
        <taxon>Actinomycetes</taxon>
        <taxon>Pseudonocardiales</taxon>
        <taxon>Pseudonocardiaceae</taxon>
        <taxon>Pseudonocardia</taxon>
    </lineage>
</organism>
<dbReference type="PROSITE" id="PS00455">
    <property type="entry name" value="AMP_BINDING"/>
    <property type="match status" value="1"/>
</dbReference>
<accession>A0A9W6L066</accession>
<feature type="domain" description="AMP-dependent synthetase/ligase" evidence="1">
    <location>
        <begin position="21"/>
        <end position="416"/>
    </location>
</feature>
<dbReference type="Proteomes" id="UP001143463">
    <property type="component" value="Unassembled WGS sequence"/>
</dbReference>
<dbReference type="Pfam" id="PF13193">
    <property type="entry name" value="AMP-binding_C"/>
    <property type="match status" value="1"/>
</dbReference>
<dbReference type="PANTHER" id="PTHR43767:SF1">
    <property type="entry name" value="NONRIBOSOMAL PEPTIDE SYNTHASE PES1 (EUROFUNG)-RELATED"/>
    <property type="match status" value="1"/>
</dbReference>
<evidence type="ECO:0000313" key="3">
    <source>
        <dbReference type="EMBL" id="GLL09725.1"/>
    </source>
</evidence>
<dbReference type="InterPro" id="IPR020845">
    <property type="entry name" value="AMP-binding_CS"/>
</dbReference>
<dbReference type="InterPro" id="IPR045851">
    <property type="entry name" value="AMP-bd_C_sf"/>
</dbReference>
<dbReference type="PANTHER" id="PTHR43767">
    <property type="entry name" value="LONG-CHAIN-FATTY-ACID--COA LIGASE"/>
    <property type="match status" value="1"/>
</dbReference>
<evidence type="ECO:0000259" key="2">
    <source>
        <dbReference type="Pfam" id="PF13193"/>
    </source>
</evidence>
<dbReference type="GO" id="GO:0016878">
    <property type="term" value="F:acid-thiol ligase activity"/>
    <property type="evidence" value="ECO:0007669"/>
    <property type="project" value="UniProtKB-ARBA"/>
</dbReference>
<dbReference type="InterPro" id="IPR000873">
    <property type="entry name" value="AMP-dep_synth/lig_dom"/>
</dbReference>
<keyword evidence="3" id="KW-0436">Ligase</keyword>
<dbReference type="RefSeq" id="WP_037040032.1">
    <property type="nucleotide sequence ID" value="NZ_BAAAUZ010000013.1"/>
</dbReference>
<dbReference type="Gene3D" id="3.40.50.12780">
    <property type="entry name" value="N-terminal domain of ligase-like"/>
    <property type="match status" value="1"/>
</dbReference>
<keyword evidence="4" id="KW-1185">Reference proteome</keyword>
<dbReference type="InterPro" id="IPR042099">
    <property type="entry name" value="ANL_N_sf"/>
</dbReference>
<gene>
    <name evidence="3" type="ORF">GCM10017577_08650</name>
</gene>
<sequence length="577" mass="63754">MSEHELTARLRAEDELITDRLRHWARTTGDRTFLYYGEDDVSFTYAEFDRRTDAIAGNLVGSGVARGDRVSVFSLNPMITALVMVGCWKAGAVYAPVNFSYTGRLLSYQLDDTRPVLIVTDPALLPALNAVADVLEQPPAVALYTPPEGAHDHAAAPDLHPAFRPVAWGDLVAAADAPEITIAFDDPANVFYTSGTTGPSKGVLQPFRWMAQYTWGLRMPLCEEDVVYNDLPMYHVGGALANFGRALWQGSEVAVWNRFSPTRFWERIHSRGATAAILLDVMIPWLSKAPASADDRRNTLNKAYMQPLPLQHNEFCRRFGIDHVGAGFGQTEAGAPLGVLIEETAPGEGTPADLSRGHSHSALAEIAAAKGVPVLQASEAGRKGLMGRPSPFFDVTVRNERDEECEPEEPGHLAVRPKVPGLLLESYLNKPEATVTATRNLWFHTGDAAVVGEDGLFYFVDRLGDRIRVRGENLSSFQVEDMLNQHPVIRMSAAFPIPGAEGDEDDIVAYVVPTKESLTVDEVVQFAEDTMPKYMRPRYVRIVDDIPRTPTNKVEKYRLRQRILAELTGAEAEVERW</sequence>
<dbReference type="InterPro" id="IPR050237">
    <property type="entry name" value="ATP-dep_AMP-bd_enzyme"/>
</dbReference>
<feature type="domain" description="AMP-binding enzyme C-terminal" evidence="2">
    <location>
        <begin position="478"/>
        <end position="553"/>
    </location>
</feature>
<reference evidence="3" key="2">
    <citation type="submission" date="2023-01" db="EMBL/GenBank/DDBJ databases">
        <authorList>
            <person name="Sun Q."/>
            <person name="Evtushenko L."/>
        </authorList>
    </citation>
    <scope>NUCLEOTIDE SEQUENCE</scope>
    <source>
        <strain evidence="3">VKM Ac-1069</strain>
    </source>
</reference>
<protein>
    <submittedName>
        <fullName evidence="3">ATP-dependent acyl-CoA ligase</fullName>
    </submittedName>
</protein>
<dbReference type="Pfam" id="PF00501">
    <property type="entry name" value="AMP-binding"/>
    <property type="match status" value="1"/>
</dbReference>
<reference evidence="3" key="1">
    <citation type="journal article" date="2014" name="Int. J. Syst. Evol. Microbiol.">
        <title>Complete genome sequence of Corynebacterium casei LMG S-19264T (=DSM 44701T), isolated from a smear-ripened cheese.</title>
        <authorList>
            <consortium name="US DOE Joint Genome Institute (JGI-PGF)"/>
            <person name="Walter F."/>
            <person name="Albersmeier A."/>
            <person name="Kalinowski J."/>
            <person name="Ruckert C."/>
        </authorList>
    </citation>
    <scope>NUCLEOTIDE SEQUENCE</scope>
    <source>
        <strain evidence="3">VKM Ac-1069</strain>
    </source>
</reference>
<proteinExistence type="predicted"/>
<dbReference type="InterPro" id="IPR025110">
    <property type="entry name" value="AMP-bd_C"/>
</dbReference>
<dbReference type="Gene3D" id="3.30.300.30">
    <property type="match status" value="1"/>
</dbReference>